<evidence type="ECO:0000313" key="4">
    <source>
        <dbReference type="EMBL" id="AKU91373.1"/>
    </source>
</evidence>
<dbReference type="EMBL" id="CP012332">
    <property type="protein sequence ID" value="AKU91373.1"/>
    <property type="molecule type" value="Genomic_DNA"/>
</dbReference>
<feature type="domain" description="ABC-type uncharacterised transport system" evidence="2">
    <location>
        <begin position="210"/>
        <end position="443"/>
    </location>
</feature>
<sequence length="503" mass="54321">MNLKSLSRVALAFGISLLVSSLAILLLVPGSERVAVVQVVAGVVLTAIYFAANKGALGRTFGGRATWFYGLSALTALLLVGGLAAGNYIAARKQVSWDLTKGGIYTLADDTVKTLRDLKEEVKVTAFYGSADPALPPVKEILERYQKQSEKLVVEYVDPEKNPQIAAAKSITAEGPRILFAHGATEARAAEPSEEALTNALLKVLRTSEQRLYFTTGHGEGDIKLDTERGFSRIAGKLENEGLKTATVNLLSGAIPEDAAGLAILSPKRPFLEPEVKAVRRWLKDGGRLFVALEPGADDPALQQLLDEWGFLFEDSMIVDPLSKMMGGGDAIPVVQVYAEHEITKGFGLMSVFPSVRPVIARGDADPRPTILALTNPTAWGETEWRSGAARFDESKRKGALGLMAVLAKKDGDNETRIVAAGDSDFASNQYEAVAGNADLFLNSMNWLASQEARITIRPKQRDASRLFLTDGDARFLNFFSISAMPMLILAAGLSVWLVRRSK</sequence>
<dbReference type="KEGG" id="vin:AKJ08_1760"/>
<dbReference type="OrthoDB" id="501439at2"/>
<dbReference type="InterPro" id="IPR029062">
    <property type="entry name" value="Class_I_gatase-like"/>
</dbReference>
<keyword evidence="1" id="KW-0812">Transmembrane</keyword>
<keyword evidence="1" id="KW-0472">Membrane</keyword>
<accession>A0A0K1PCV5</accession>
<gene>
    <name evidence="4" type="ORF">AKJ08_1760</name>
</gene>
<evidence type="ECO:0000256" key="1">
    <source>
        <dbReference type="SAM" id="Phobius"/>
    </source>
</evidence>
<evidence type="ECO:0000259" key="3">
    <source>
        <dbReference type="Pfam" id="PF23357"/>
    </source>
</evidence>
<feature type="transmembrane region" description="Helical" evidence="1">
    <location>
        <begin position="6"/>
        <end position="27"/>
    </location>
</feature>
<evidence type="ECO:0000313" key="5">
    <source>
        <dbReference type="Proteomes" id="UP000055590"/>
    </source>
</evidence>
<dbReference type="Pfam" id="PF09822">
    <property type="entry name" value="ABC_transp_aux"/>
    <property type="match status" value="1"/>
</dbReference>
<feature type="transmembrane region" description="Helical" evidence="1">
    <location>
        <begin position="34"/>
        <end position="52"/>
    </location>
</feature>
<dbReference type="InterPro" id="IPR019196">
    <property type="entry name" value="ABC_transp_unknown"/>
</dbReference>
<dbReference type="Proteomes" id="UP000055590">
    <property type="component" value="Chromosome"/>
</dbReference>
<reference evidence="4 5" key="1">
    <citation type="submission" date="2015-08" db="EMBL/GenBank/DDBJ databases">
        <authorList>
            <person name="Babu N.S."/>
            <person name="Beckwith C.J."/>
            <person name="Beseler K.G."/>
            <person name="Brison A."/>
            <person name="Carone J.V."/>
            <person name="Caskin T.P."/>
            <person name="Diamond M."/>
            <person name="Durham M.E."/>
            <person name="Foxe J.M."/>
            <person name="Go M."/>
            <person name="Henderson B.A."/>
            <person name="Jones I.B."/>
            <person name="McGettigan J.A."/>
            <person name="Micheletti S.J."/>
            <person name="Nasrallah M.E."/>
            <person name="Ortiz D."/>
            <person name="Piller C.R."/>
            <person name="Privatt S.R."/>
            <person name="Schneider S.L."/>
            <person name="Sharp S."/>
            <person name="Smith T.C."/>
            <person name="Stanton J.D."/>
            <person name="Ullery H.E."/>
            <person name="Wilson R.J."/>
            <person name="Serrano M.G."/>
            <person name="Buck G."/>
            <person name="Lee V."/>
            <person name="Wang Y."/>
            <person name="Carvalho R."/>
            <person name="Voegtly L."/>
            <person name="Shi R."/>
            <person name="Duckworth R."/>
            <person name="Johnson A."/>
            <person name="Loviza R."/>
            <person name="Walstead R."/>
            <person name="Shah Z."/>
            <person name="Kiflezghi M."/>
            <person name="Wade K."/>
            <person name="Ball S.L."/>
            <person name="Bradley K.W."/>
            <person name="Asai D.J."/>
            <person name="Bowman C.A."/>
            <person name="Russell D.A."/>
            <person name="Pope W.H."/>
            <person name="Jacobs-Sera D."/>
            <person name="Hendrix R.W."/>
            <person name="Hatfull G.F."/>
        </authorList>
    </citation>
    <scope>NUCLEOTIDE SEQUENCE [LARGE SCALE GENOMIC DNA]</scope>
    <source>
        <strain evidence="4 5">DSM 27710</strain>
    </source>
</reference>
<evidence type="ECO:0000259" key="2">
    <source>
        <dbReference type="Pfam" id="PF09822"/>
    </source>
</evidence>
<dbReference type="RefSeq" id="WP_050725692.1">
    <property type="nucleotide sequence ID" value="NZ_CP012332.1"/>
</dbReference>
<proteinExistence type="predicted"/>
<dbReference type="Gene3D" id="3.40.30.10">
    <property type="entry name" value="Glutaredoxin"/>
    <property type="match status" value="1"/>
</dbReference>
<name>A0A0K1PCV5_9BACT</name>
<dbReference type="InterPro" id="IPR055396">
    <property type="entry name" value="DUF7088"/>
</dbReference>
<feature type="transmembrane region" description="Helical" evidence="1">
    <location>
        <begin position="476"/>
        <end position="499"/>
    </location>
</feature>
<dbReference type="AlphaFoldDB" id="A0A0K1PCV5"/>
<keyword evidence="1" id="KW-1133">Transmembrane helix</keyword>
<dbReference type="Pfam" id="PF23357">
    <property type="entry name" value="DUF7088"/>
    <property type="match status" value="1"/>
</dbReference>
<protein>
    <submittedName>
        <fullName evidence="4">Uncharacterized protein</fullName>
    </submittedName>
</protein>
<keyword evidence="5" id="KW-1185">Reference proteome</keyword>
<organism evidence="4 5">
    <name type="scientific">Vulgatibacter incomptus</name>
    <dbReference type="NCBI Taxonomy" id="1391653"/>
    <lineage>
        <taxon>Bacteria</taxon>
        <taxon>Pseudomonadati</taxon>
        <taxon>Myxococcota</taxon>
        <taxon>Myxococcia</taxon>
        <taxon>Myxococcales</taxon>
        <taxon>Cystobacterineae</taxon>
        <taxon>Vulgatibacteraceae</taxon>
        <taxon>Vulgatibacter</taxon>
    </lineage>
</organism>
<dbReference type="STRING" id="1391653.AKJ08_1760"/>
<feature type="domain" description="DUF7088" evidence="3">
    <location>
        <begin position="103"/>
        <end position="167"/>
    </location>
</feature>
<feature type="transmembrane region" description="Helical" evidence="1">
    <location>
        <begin position="67"/>
        <end position="91"/>
    </location>
</feature>
<dbReference type="SUPFAM" id="SSF52317">
    <property type="entry name" value="Class I glutamine amidotransferase-like"/>
    <property type="match status" value="1"/>
</dbReference>